<evidence type="ECO:0000256" key="5">
    <source>
        <dbReference type="ARBA" id="ARBA00022801"/>
    </source>
</evidence>
<dbReference type="Proteomes" id="UP000234329">
    <property type="component" value="Unassembled WGS sequence"/>
</dbReference>
<dbReference type="EC" id="3.6.1.66" evidence="10"/>
<feature type="active site" description="Proton acceptor" evidence="10">
    <location>
        <position position="69"/>
    </location>
</feature>
<dbReference type="InParanoid" id="A0A2I1DLF8"/>
<comment type="catalytic activity">
    <reaction evidence="9 10">
        <text>XTP + H2O = XMP + diphosphate + H(+)</text>
        <dbReference type="Rhea" id="RHEA:28610"/>
        <dbReference type="ChEBI" id="CHEBI:15377"/>
        <dbReference type="ChEBI" id="CHEBI:15378"/>
        <dbReference type="ChEBI" id="CHEBI:33019"/>
        <dbReference type="ChEBI" id="CHEBI:57464"/>
        <dbReference type="ChEBI" id="CHEBI:61314"/>
        <dbReference type="EC" id="3.6.1.66"/>
    </reaction>
</comment>
<dbReference type="InterPro" id="IPR029001">
    <property type="entry name" value="ITPase-like_fam"/>
</dbReference>
<evidence type="ECO:0000256" key="6">
    <source>
        <dbReference type="ARBA" id="ARBA00022842"/>
    </source>
</evidence>
<dbReference type="PANTHER" id="PTHR11067">
    <property type="entry name" value="INOSINE TRIPHOSPHATE PYROPHOSPHATASE/HAM1 PROTEIN"/>
    <property type="match status" value="1"/>
</dbReference>
<gene>
    <name evidence="12" type="ORF">B1757_09095</name>
</gene>
<evidence type="ECO:0000256" key="3">
    <source>
        <dbReference type="ARBA" id="ARBA00022723"/>
    </source>
</evidence>
<comment type="subunit">
    <text evidence="2 10">Homodimer.</text>
</comment>
<dbReference type="GO" id="GO:0046872">
    <property type="term" value="F:metal ion binding"/>
    <property type="evidence" value="ECO:0007669"/>
    <property type="project" value="UniProtKB-KW"/>
</dbReference>
<dbReference type="GO" id="GO:0017111">
    <property type="term" value="F:ribonucleoside triphosphate phosphatase activity"/>
    <property type="evidence" value="ECO:0007669"/>
    <property type="project" value="InterPro"/>
</dbReference>
<proteinExistence type="inferred from homology"/>
<dbReference type="PANTHER" id="PTHR11067:SF9">
    <property type="entry name" value="INOSINE TRIPHOSPHATE PYROPHOSPHATASE"/>
    <property type="match status" value="1"/>
</dbReference>
<dbReference type="GO" id="GO:0036222">
    <property type="term" value="F:XTP diphosphatase activity"/>
    <property type="evidence" value="ECO:0007669"/>
    <property type="project" value="UniProtKB-UniRule"/>
</dbReference>
<dbReference type="SUPFAM" id="SSF52972">
    <property type="entry name" value="ITPase-like"/>
    <property type="match status" value="1"/>
</dbReference>
<comment type="similarity">
    <text evidence="1 10 11">Belongs to the HAM1 NTPase family.</text>
</comment>
<dbReference type="InterPro" id="IPR002637">
    <property type="entry name" value="RdgB/HAM1"/>
</dbReference>
<feature type="binding site" evidence="10">
    <location>
        <begin position="8"/>
        <end position="13"/>
    </location>
    <ligand>
        <name>substrate</name>
    </ligand>
</feature>
<comment type="catalytic activity">
    <reaction evidence="8 10">
        <text>dITP + H2O = dIMP + diphosphate + H(+)</text>
        <dbReference type="Rhea" id="RHEA:28342"/>
        <dbReference type="ChEBI" id="CHEBI:15377"/>
        <dbReference type="ChEBI" id="CHEBI:15378"/>
        <dbReference type="ChEBI" id="CHEBI:33019"/>
        <dbReference type="ChEBI" id="CHEBI:61194"/>
        <dbReference type="ChEBI" id="CHEBI:61382"/>
        <dbReference type="EC" id="3.6.1.66"/>
    </reaction>
</comment>
<dbReference type="GO" id="GO:0009146">
    <property type="term" value="P:purine nucleoside triphosphate catabolic process"/>
    <property type="evidence" value="ECO:0007669"/>
    <property type="project" value="UniProtKB-UniRule"/>
</dbReference>
<keyword evidence="6 10" id="KW-0460">Magnesium</keyword>
<keyword evidence="3 10" id="KW-0479">Metal-binding</keyword>
<accession>A0A2I1DLF8</accession>
<evidence type="ECO:0000313" key="13">
    <source>
        <dbReference type="Proteomes" id="UP000234329"/>
    </source>
</evidence>
<evidence type="ECO:0000256" key="9">
    <source>
        <dbReference type="ARBA" id="ARBA00052017"/>
    </source>
</evidence>
<comment type="caution">
    <text evidence="10">Lacks conserved residue(s) required for the propagation of feature annotation.</text>
</comment>
<name>A0A2I1DLF8_9PROT</name>
<dbReference type="FunCoup" id="A0A2I1DLF8">
    <property type="interactions" value="501"/>
</dbReference>
<keyword evidence="13" id="KW-1185">Reference proteome</keyword>
<dbReference type="FunFam" id="3.90.950.10:FF:000001">
    <property type="entry name" value="dITP/XTP pyrophosphatase"/>
    <property type="match status" value="1"/>
</dbReference>
<dbReference type="GO" id="GO:0000166">
    <property type="term" value="F:nucleotide binding"/>
    <property type="evidence" value="ECO:0007669"/>
    <property type="project" value="UniProtKB-KW"/>
</dbReference>
<evidence type="ECO:0000256" key="7">
    <source>
        <dbReference type="ARBA" id="ARBA00023080"/>
    </source>
</evidence>
<evidence type="ECO:0000256" key="8">
    <source>
        <dbReference type="ARBA" id="ARBA00051875"/>
    </source>
</evidence>
<dbReference type="CDD" id="cd00515">
    <property type="entry name" value="HAM1"/>
    <property type="match status" value="1"/>
</dbReference>
<dbReference type="OrthoDB" id="9807456at2"/>
<keyword evidence="4 10" id="KW-0547">Nucleotide-binding</keyword>
<dbReference type="InterPro" id="IPR020922">
    <property type="entry name" value="dITP/XTP_pyrophosphatase"/>
</dbReference>
<dbReference type="HAMAP" id="MF_01405">
    <property type="entry name" value="Non_canon_purine_NTPase"/>
    <property type="match status" value="1"/>
</dbReference>
<evidence type="ECO:0000256" key="2">
    <source>
        <dbReference type="ARBA" id="ARBA00011738"/>
    </source>
</evidence>
<evidence type="ECO:0000256" key="11">
    <source>
        <dbReference type="RuleBase" id="RU003781"/>
    </source>
</evidence>
<comment type="cofactor">
    <cofactor evidence="10">
        <name>Mg(2+)</name>
        <dbReference type="ChEBI" id="CHEBI:18420"/>
    </cofactor>
    <text evidence="10">Binds 1 Mg(2+) ion per subunit.</text>
</comment>
<evidence type="ECO:0000256" key="4">
    <source>
        <dbReference type="ARBA" id="ARBA00022741"/>
    </source>
</evidence>
<evidence type="ECO:0000256" key="1">
    <source>
        <dbReference type="ARBA" id="ARBA00008023"/>
    </source>
</evidence>
<protein>
    <recommendedName>
        <fullName evidence="10">dITP/XTP pyrophosphatase</fullName>
        <ecNumber evidence="10">3.6.1.66</ecNumber>
    </recommendedName>
    <alternativeName>
        <fullName evidence="10">Non-canonical purine NTP pyrophosphatase</fullName>
    </alternativeName>
    <alternativeName>
        <fullName evidence="10">Non-standard purine NTP pyrophosphatase</fullName>
    </alternativeName>
    <alternativeName>
        <fullName evidence="10">Nucleoside-triphosphate diphosphatase</fullName>
    </alternativeName>
    <alternativeName>
        <fullName evidence="10">Nucleoside-triphosphate pyrophosphatase</fullName>
        <shortName evidence="10">NTPase</shortName>
    </alternativeName>
</protein>
<feature type="binding site" evidence="10">
    <location>
        <begin position="182"/>
        <end position="183"/>
    </location>
    <ligand>
        <name>substrate</name>
    </ligand>
</feature>
<comment type="catalytic activity">
    <reaction evidence="10">
        <text>ITP + H2O = IMP + diphosphate + H(+)</text>
        <dbReference type="Rhea" id="RHEA:29399"/>
        <dbReference type="ChEBI" id="CHEBI:15377"/>
        <dbReference type="ChEBI" id="CHEBI:15378"/>
        <dbReference type="ChEBI" id="CHEBI:33019"/>
        <dbReference type="ChEBI" id="CHEBI:58053"/>
        <dbReference type="ChEBI" id="CHEBI:61402"/>
        <dbReference type="EC" id="3.6.1.66"/>
    </reaction>
</comment>
<dbReference type="GO" id="GO:0009117">
    <property type="term" value="P:nucleotide metabolic process"/>
    <property type="evidence" value="ECO:0007669"/>
    <property type="project" value="UniProtKB-KW"/>
</dbReference>
<dbReference type="Gene3D" id="3.90.950.10">
    <property type="match status" value="1"/>
</dbReference>
<dbReference type="GO" id="GO:0005829">
    <property type="term" value="C:cytosol"/>
    <property type="evidence" value="ECO:0007669"/>
    <property type="project" value="TreeGrafter"/>
</dbReference>
<dbReference type="GO" id="GO:0035870">
    <property type="term" value="F:dITP diphosphatase activity"/>
    <property type="evidence" value="ECO:0007669"/>
    <property type="project" value="UniProtKB-UniRule"/>
</dbReference>
<dbReference type="AlphaFoldDB" id="A0A2I1DLF8"/>
<feature type="binding site" evidence="10">
    <location>
        <position position="69"/>
    </location>
    <ligand>
        <name>Mg(2+)</name>
        <dbReference type="ChEBI" id="CHEBI:18420"/>
    </ligand>
</feature>
<dbReference type="NCBIfam" id="TIGR00042">
    <property type="entry name" value="RdgB/HAM1 family non-canonical purine NTP pyrophosphatase"/>
    <property type="match status" value="1"/>
</dbReference>
<dbReference type="EMBL" id="MXAV01000034">
    <property type="protein sequence ID" value="PKY10717.1"/>
    <property type="molecule type" value="Genomic_DNA"/>
</dbReference>
<evidence type="ECO:0000313" key="12">
    <source>
        <dbReference type="EMBL" id="PKY10717.1"/>
    </source>
</evidence>
<keyword evidence="5 10" id="KW-0378">Hydrolase</keyword>
<keyword evidence="7 10" id="KW-0546">Nucleotide metabolism</keyword>
<dbReference type="Pfam" id="PF01725">
    <property type="entry name" value="Ham1p_like"/>
    <property type="match status" value="1"/>
</dbReference>
<dbReference type="RefSeq" id="WP_101538013.1">
    <property type="nucleotide sequence ID" value="NZ_MXAV01000034.1"/>
</dbReference>
<sequence length="207" mass="22029">MKALLLATGNAGKIRELQSLLSPRGYQVHAQNDLGIAGVAETGRTFVENALLKARHGAALSGMAALAEDSGLCVPALQGAPGLFSARYAGEGASDAENNQHLLQQMQELQDTERGAYYVACMVLLESAEDPAPIVVQGFWSGAIATIPQGEGGFGYDPLFWPSGSTRSAAQWTLAEKNRVSHRARALERLLTLLAERQVPQPLSESD</sequence>
<reference evidence="12 13" key="1">
    <citation type="submission" date="2017-03" db="EMBL/GenBank/DDBJ databases">
        <title>Draft genime sequence of the acidophilic sulfur-oxidizing bacterium Acidithiobacillus sp. SH, isolated from seawater.</title>
        <authorList>
            <person name="Sharmin S."/>
            <person name="Tokuhisa M."/>
            <person name="Kanao T."/>
            <person name="Kamimura K."/>
        </authorList>
    </citation>
    <scope>NUCLEOTIDE SEQUENCE [LARGE SCALE GENOMIC DNA]</scope>
    <source>
        <strain evidence="12 13">SH</strain>
    </source>
</reference>
<feature type="binding site" evidence="10">
    <location>
        <begin position="154"/>
        <end position="157"/>
    </location>
    <ligand>
        <name>substrate</name>
    </ligand>
</feature>
<comment type="function">
    <text evidence="10">Pyrophosphatase that catalyzes the hydrolysis of nucleoside triphosphates to their monophosphate derivatives, with a high preference for the non-canonical purine nucleotides XTP (xanthosine triphosphate), dITP (deoxyinosine triphosphate) and ITP. Seems to function as a house-cleaning enzyme that removes non-canonical purine nucleotides from the nucleotide pool, thus preventing their incorporation into DNA/RNA and avoiding chromosomal lesions.</text>
</comment>
<evidence type="ECO:0000256" key="10">
    <source>
        <dbReference type="HAMAP-Rule" id="MF_01405"/>
    </source>
</evidence>
<dbReference type="GO" id="GO:0036220">
    <property type="term" value="F:ITP diphosphatase activity"/>
    <property type="evidence" value="ECO:0007669"/>
    <property type="project" value="UniProtKB-UniRule"/>
</dbReference>
<feature type="binding site" evidence="10">
    <location>
        <position position="177"/>
    </location>
    <ligand>
        <name>substrate</name>
    </ligand>
</feature>
<feature type="binding site" evidence="10">
    <location>
        <position position="70"/>
    </location>
    <ligand>
        <name>substrate</name>
    </ligand>
</feature>
<organism evidence="12 13">
    <name type="scientific">Acidithiobacillus marinus</name>
    <dbReference type="NCBI Taxonomy" id="187490"/>
    <lineage>
        <taxon>Bacteria</taxon>
        <taxon>Pseudomonadati</taxon>
        <taxon>Pseudomonadota</taxon>
        <taxon>Acidithiobacillia</taxon>
        <taxon>Acidithiobacillales</taxon>
        <taxon>Acidithiobacillaceae</taxon>
        <taxon>Acidithiobacillus</taxon>
    </lineage>
</organism>
<comment type="caution">
    <text evidence="12">The sequence shown here is derived from an EMBL/GenBank/DDBJ whole genome shotgun (WGS) entry which is preliminary data.</text>
</comment>